<evidence type="ECO:0000313" key="4">
    <source>
        <dbReference type="Proteomes" id="UP000533476"/>
    </source>
</evidence>
<dbReference type="Pfam" id="PF13817">
    <property type="entry name" value="DDE_Tnp_IS66_C"/>
    <property type="match status" value="1"/>
</dbReference>
<dbReference type="Proteomes" id="UP000533476">
    <property type="component" value="Unassembled WGS sequence"/>
</dbReference>
<accession>A0A7Y0Q538</accession>
<reference evidence="3 4" key="1">
    <citation type="submission" date="2020-04" db="EMBL/GenBank/DDBJ databases">
        <authorList>
            <person name="Zhang R."/>
            <person name="Schippers A."/>
        </authorList>
    </citation>
    <scope>NUCLEOTIDE SEQUENCE [LARGE SCALE GENOMIC DNA]</scope>
    <source>
        <strain evidence="3 4">DSM 109850</strain>
    </source>
</reference>
<dbReference type="InterPro" id="IPR004291">
    <property type="entry name" value="Transposase_IS66_central"/>
</dbReference>
<dbReference type="AlphaFoldDB" id="A0A7Y0Q538"/>
<dbReference type="PANTHER" id="PTHR33678">
    <property type="entry name" value="BLL1576 PROTEIN"/>
    <property type="match status" value="1"/>
</dbReference>
<sequence length="188" mass="21177">MPAGQRAGPSSARTGLDFCNRLYAVEQDLRESTPEDRWRARRARSAPILAAFHEWLQAQQADILPQSAVGKAVTYCLNQWAQLEGYLLDGRLEIDNNRSERAIKPFVIGRGNWLFSNTPRGAKASALVYSIIETAKENGLNPQAYLQYLFEELPHRDLNDLATWQALLPWSSELPDDLKSPAPTRQAQ</sequence>
<evidence type="ECO:0000313" key="3">
    <source>
        <dbReference type="EMBL" id="NMP25055.1"/>
    </source>
</evidence>
<protein>
    <submittedName>
        <fullName evidence="3">IS66 family transposase</fullName>
    </submittedName>
</protein>
<proteinExistence type="predicted"/>
<name>A0A7Y0Q538_9FIRM</name>
<feature type="domain" description="Transposase IS66 C-terminal" evidence="2">
    <location>
        <begin position="130"/>
        <end position="170"/>
    </location>
</feature>
<dbReference type="EMBL" id="JABBVZ010000212">
    <property type="protein sequence ID" value="NMP25055.1"/>
    <property type="molecule type" value="Genomic_DNA"/>
</dbReference>
<dbReference type="Pfam" id="PF03050">
    <property type="entry name" value="DDE_Tnp_IS66"/>
    <property type="match status" value="1"/>
</dbReference>
<keyword evidence="4" id="KW-1185">Reference proteome</keyword>
<gene>
    <name evidence="3" type="ORF">HIJ39_22395</name>
</gene>
<evidence type="ECO:0000259" key="1">
    <source>
        <dbReference type="Pfam" id="PF03050"/>
    </source>
</evidence>
<dbReference type="PANTHER" id="PTHR33678:SF1">
    <property type="entry name" value="BLL1576 PROTEIN"/>
    <property type="match status" value="1"/>
</dbReference>
<dbReference type="InterPro" id="IPR052344">
    <property type="entry name" value="Transposase-related"/>
</dbReference>
<evidence type="ECO:0000259" key="2">
    <source>
        <dbReference type="Pfam" id="PF13817"/>
    </source>
</evidence>
<feature type="domain" description="Transposase IS66 central" evidence="1">
    <location>
        <begin position="10"/>
        <end position="123"/>
    </location>
</feature>
<dbReference type="InterPro" id="IPR039552">
    <property type="entry name" value="IS66_C"/>
</dbReference>
<comment type="caution">
    <text evidence="3">The sequence shown here is derived from an EMBL/GenBank/DDBJ whole genome shotgun (WGS) entry which is preliminary data.</text>
</comment>
<organism evidence="3 4">
    <name type="scientific">Sulfobacillus harzensis</name>
    <dbReference type="NCBI Taxonomy" id="2729629"/>
    <lineage>
        <taxon>Bacteria</taxon>
        <taxon>Bacillati</taxon>
        <taxon>Bacillota</taxon>
        <taxon>Clostridia</taxon>
        <taxon>Eubacteriales</taxon>
        <taxon>Clostridiales Family XVII. Incertae Sedis</taxon>
        <taxon>Sulfobacillus</taxon>
    </lineage>
</organism>